<feature type="transmembrane region" description="Helical" evidence="15">
    <location>
        <begin position="684"/>
        <end position="703"/>
    </location>
</feature>
<dbReference type="Pfam" id="PF00122">
    <property type="entry name" value="E1-E2_ATPase"/>
    <property type="match status" value="1"/>
</dbReference>
<evidence type="ECO:0000256" key="10">
    <source>
        <dbReference type="ARBA" id="ARBA00022842"/>
    </source>
</evidence>
<keyword evidence="8 15" id="KW-0547">Nucleotide-binding</keyword>
<feature type="domain" description="P-type ATPase A" evidence="17">
    <location>
        <begin position="194"/>
        <end position="295"/>
    </location>
</feature>
<evidence type="ECO:0000256" key="4">
    <source>
        <dbReference type="ARBA" id="ARBA00022475"/>
    </source>
</evidence>
<dbReference type="SUPFAM" id="SSF81653">
    <property type="entry name" value="Calcium ATPase, transduction domain A"/>
    <property type="match status" value="1"/>
</dbReference>
<feature type="transmembrane region" description="Helical" evidence="15">
    <location>
        <begin position="159"/>
        <end position="176"/>
    </location>
</feature>
<dbReference type="InterPro" id="IPR027256">
    <property type="entry name" value="P-typ_ATPase_IB"/>
</dbReference>
<feature type="transmembrane region" description="Helical" evidence="15">
    <location>
        <begin position="134"/>
        <end position="153"/>
    </location>
</feature>
<dbReference type="PANTHER" id="PTHR43520">
    <property type="entry name" value="ATP7, ISOFORM B"/>
    <property type="match status" value="1"/>
</dbReference>
<dbReference type="PANTHER" id="PTHR43520:SF5">
    <property type="entry name" value="CATION-TRANSPORTING P-TYPE ATPASE-RELATED"/>
    <property type="match status" value="1"/>
</dbReference>
<accession>A0A852SWA8</accession>
<dbReference type="InterPro" id="IPR023214">
    <property type="entry name" value="HAD_sf"/>
</dbReference>
<dbReference type="InterPro" id="IPR018303">
    <property type="entry name" value="ATPase_P-typ_P_site"/>
</dbReference>
<dbReference type="GO" id="GO:0005886">
    <property type="term" value="C:plasma membrane"/>
    <property type="evidence" value="ECO:0007669"/>
    <property type="project" value="UniProtKB-SubCell"/>
</dbReference>
<keyword evidence="6 15" id="KW-0812">Transmembrane</keyword>
<feature type="transmembrane region" description="Helical" evidence="15">
    <location>
        <begin position="655"/>
        <end position="678"/>
    </location>
</feature>
<dbReference type="PRINTS" id="PR00943">
    <property type="entry name" value="CUATPASE"/>
</dbReference>
<dbReference type="PROSITE" id="PS00154">
    <property type="entry name" value="ATPASE_E1_E2"/>
    <property type="match status" value="1"/>
</dbReference>
<evidence type="ECO:0000256" key="6">
    <source>
        <dbReference type="ARBA" id="ARBA00022692"/>
    </source>
</evidence>
<dbReference type="GO" id="GO:0055070">
    <property type="term" value="P:copper ion homeostasis"/>
    <property type="evidence" value="ECO:0007669"/>
    <property type="project" value="TreeGrafter"/>
</dbReference>
<reference evidence="18 19" key="1">
    <citation type="submission" date="2020-07" db="EMBL/GenBank/DDBJ databases">
        <title>Sequencing the genomes of 1000 actinobacteria strains.</title>
        <authorList>
            <person name="Klenk H.-P."/>
        </authorList>
    </citation>
    <scope>NUCLEOTIDE SEQUENCE [LARGE SCALE GENOMIC DNA]</scope>
    <source>
        <strain evidence="18 19">DSM 23871</strain>
    </source>
</reference>
<gene>
    <name evidence="18" type="ORF">BJ963_000676</name>
</gene>
<evidence type="ECO:0000256" key="1">
    <source>
        <dbReference type="ARBA" id="ARBA00004651"/>
    </source>
</evidence>
<dbReference type="SFLD" id="SFLDF00027">
    <property type="entry name" value="p-type_atpase"/>
    <property type="match status" value="1"/>
</dbReference>
<evidence type="ECO:0000259" key="17">
    <source>
        <dbReference type="Pfam" id="PF00122"/>
    </source>
</evidence>
<dbReference type="InterPro" id="IPR036412">
    <property type="entry name" value="HAD-like_sf"/>
</dbReference>
<dbReference type="NCBIfam" id="TIGR01525">
    <property type="entry name" value="ATPase-IB_hvy"/>
    <property type="match status" value="1"/>
</dbReference>
<dbReference type="FunFam" id="2.70.150.10:FF:000002">
    <property type="entry name" value="Copper-transporting ATPase 1, putative"/>
    <property type="match status" value="1"/>
</dbReference>
<keyword evidence="3" id="KW-0813">Transport</keyword>
<dbReference type="AlphaFoldDB" id="A0A852SWA8"/>
<dbReference type="PRINTS" id="PR00119">
    <property type="entry name" value="CATATPASE"/>
</dbReference>
<keyword evidence="7 15" id="KW-0479">Metal-binding</keyword>
<comment type="similarity">
    <text evidence="2 15">Belongs to the cation transport ATPase (P-type) (TC 3.A.3) family. Type IB subfamily.</text>
</comment>
<keyword evidence="4 15" id="KW-1003">Cell membrane</keyword>
<evidence type="ECO:0000256" key="2">
    <source>
        <dbReference type="ARBA" id="ARBA00006024"/>
    </source>
</evidence>
<keyword evidence="9 15" id="KW-0067">ATP-binding</keyword>
<evidence type="ECO:0000256" key="15">
    <source>
        <dbReference type="RuleBase" id="RU362081"/>
    </source>
</evidence>
<evidence type="ECO:0000256" key="8">
    <source>
        <dbReference type="ARBA" id="ARBA00022741"/>
    </source>
</evidence>
<evidence type="ECO:0000256" key="5">
    <source>
        <dbReference type="ARBA" id="ARBA00022553"/>
    </source>
</evidence>
<keyword evidence="12 15" id="KW-1133">Transmembrane helix</keyword>
<evidence type="ECO:0000256" key="9">
    <source>
        <dbReference type="ARBA" id="ARBA00022840"/>
    </source>
</evidence>
<keyword evidence="14 15" id="KW-0472">Membrane</keyword>
<keyword evidence="19" id="KW-1185">Reference proteome</keyword>
<dbReference type="Gene3D" id="3.40.1110.10">
    <property type="entry name" value="Calcium-transporting ATPase, cytoplasmic domain N"/>
    <property type="match status" value="1"/>
</dbReference>
<keyword evidence="10" id="KW-0460">Magnesium</keyword>
<dbReference type="InterPro" id="IPR008250">
    <property type="entry name" value="ATPase_P-typ_transduc_dom_A_sf"/>
</dbReference>
<dbReference type="InterPro" id="IPR023299">
    <property type="entry name" value="ATPase_P-typ_cyto_dom_N"/>
</dbReference>
<evidence type="ECO:0000256" key="16">
    <source>
        <dbReference type="SAM" id="MobiDB-lite"/>
    </source>
</evidence>
<sequence>MDEKNEHTAVHDHGSHGHNDHAAHDHAEHDHSEHAGHDHDHSGHEGHAGHDHSGHAGHDPAIFRRKFWLTLVLTIPTLVFSTGLQEILGLDGPRFPGSQYIPAVFGVAIFFYGGLVFLRGAVDELKAKQPGMMTLISLAIVVAFGYSVAVTLGLPGMDFWWELATLILIMLLGHWIEMSAVMGAQDALGELAKLLPDTAERVSDIHAEPVAVPVSDLRVGELVRVRPGAAVPADGEIVDGRSDLDESLLTGESKPVTRGPGEQVVAGSISGSGSLVVRVGRTGGDTALAGIMKLVADAQASKSGTQVLADRAAAWLFYVALAVATVTLIAWTLLRPGDPAFVLERVVTVLIIACPHALGLAIPLVAQISTAIGARNGLLIRDRHAMEDARRVDVVLFDKTGTLTEGRQGVAAAVAEDGDADALLALAAAVEAPAEHPIGAAIVREARQRGLTIAPVSGFEALGGRGASAVVDGQRVAVGAPRLLTEGGLAAGEAVRAAADEASGAGQTVVYVLREERVAGMIALADVVRPESREAVRSLRDRGVRVAMLTGDAQAVADAVAAQLGIDEVFAEVLPGDKSGTVARLQADGSRVAMVGDGVNDAPALAQADVGIAIGAGTDVAIESAGVVLASSDPRGVAKVITLSAATYRKMLQNLAWATGYNVIALPLAAGVAIGVGIVVSPAFGAVLMSLSTIVVAINAQLLRRLRL</sequence>
<dbReference type="InterPro" id="IPR044492">
    <property type="entry name" value="P_typ_ATPase_HD_dom"/>
</dbReference>
<dbReference type="GO" id="GO:0016887">
    <property type="term" value="F:ATP hydrolysis activity"/>
    <property type="evidence" value="ECO:0007669"/>
    <property type="project" value="InterPro"/>
</dbReference>
<evidence type="ECO:0000256" key="3">
    <source>
        <dbReference type="ARBA" id="ARBA00022448"/>
    </source>
</evidence>
<evidence type="ECO:0000313" key="19">
    <source>
        <dbReference type="Proteomes" id="UP000589620"/>
    </source>
</evidence>
<feature type="transmembrane region" description="Helical" evidence="15">
    <location>
        <begin position="312"/>
        <end position="334"/>
    </location>
</feature>
<keyword evidence="13" id="KW-0406">Ion transport</keyword>
<proteinExistence type="inferred from homology"/>
<dbReference type="SFLD" id="SFLDG00002">
    <property type="entry name" value="C1.7:_P-type_atpase_like"/>
    <property type="match status" value="1"/>
</dbReference>
<feature type="region of interest" description="Disordered" evidence="16">
    <location>
        <begin position="1"/>
        <end position="56"/>
    </location>
</feature>
<evidence type="ECO:0000256" key="13">
    <source>
        <dbReference type="ARBA" id="ARBA00023065"/>
    </source>
</evidence>
<evidence type="ECO:0000313" key="18">
    <source>
        <dbReference type="EMBL" id="NYD73157.1"/>
    </source>
</evidence>
<dbReference type="SUPFAM" id="SSF56784">
    <property type="entry name" value="HAD-like"/>
    <property type="match status" value="1"/>
</dbReference>
<dbReference type="InterPro" id="IPR059000">
    <property type="entry name" value="ATPase_P-type_domA"/>
</dbReference>
<dbReference type="RefSeq" id="WP_179454641.1">
    <property type="nucleotide sequence ID" value="NZ_BAAAPX010000001.1"/>
</dbReference>
<organism evidence="18 19">
    <name type="scientific">Leifsonia soli</name>
    <dbReference type="NCBI Taxonomy" id="582665"/>
    <lineage>
        <taxon>Bacteria</taxon>
        <taxon>Bacillati</taxon>
        <taxon>Actinomycetota</taxon>
        <taxon>Actinomycetes</taxon>
        <taxon>Micrococcales</taxon>
        <taxon>Microbacteriaceae</taxon>
        <taxon>Leifsonia</taxon>
    </lineage>
</organism>
<dbReference type="SUPFAM" id="SSF81665">
    <property type="entry name" value="Calcium ATPase, transmembrane domain M"/>
    <property type="match status" value="1"/>
</dbReference>
<feature type="transmembrane region" description="Helical" evidence="15">
    <location>
        <begin position="100"/>
        <end position="122"/>
    </location>
</feature>
<evidence type="ECO:0000256" key="11">
    <source>
        <dbReference type="ARBA" id="ARBA00022967"/>
    </source>
</evidence>
<dbReference type="Pfam" id="PF00702">
    <property type="entry name" value="Hydrolase"/>
    <property type="match status" value="1"/>
</dbReference>
<keyword evidence="11" id="KW-1278">Translocase</keyword>
<dbReference type="InterPro" id="IPR023298">
    <property type="entry name" value="ATPase_P-typ_TM_dom_sf"/>
</dbReference>
<dbReference type="Proteomes" id="UP000589620">
    <property type="component" value="Unassembled WGS sequence"/>
</dbReference>
<dbReference type="GO" id="GO:0005524">
    <property type="term" value="F:ATP binding"/>
    <property type="evidence" value="ECO:0007669"/>
    <property type="project" value="UniProtKB-UniRule"/>
</dbReference>
<dbReference type="NCBIfam" id="TIGR01511">
    <property type="entry name" value="ATPase-IB1_Cu"/>
    <property type="match status" value="1"/>
</dbReference>
<feature type="transmembrane region" description="Helical" evidence="15">
    <location>
        <begin position="67"/>
        <end position="88"/>
    </location>
</feature>
<dbReference type="GO" id="GO:0043682">
    <property type="term" value="F:P-type divalent copper transporter activity"/>
    <property type="evidence" value="ECO:0007669"/>
    <property type="project" value="TreeGrafter"/>
</dbReference>
<dbReference type="SFLD" id="SFLDS00003">
    <property type="entry name" value="Haloacid_Dehalogenase"/>
    <property type="match status" value="1"/>
</dbReference>
<comment type="subcellular location">
    <subcellularLocation>
        <location evidence="1">Cell membrane</location>
        <topology evidence="1">Multi-pass membrane protein</topology>
    </subcellularLocation>
</comment>
<protein>
    <submittedName>
        <fullName evidence="18">Cu2+-exporting ATPase</fullName>
    </submittedName>
</protein>
<evidence type="ECO:0000256" key="7">
    <source>
        <dbReference type="ARBA" id="ARBA00022723"/>
    </source>
</evidence>
<feature type="transmembrane region" description="Helical" evidence="15">
    <location>
        <begin position="346"/>
        <end position="366"/>
    </location>
</feature>
<comment type="caution">
    <text evidence="18">The sequence shown here is derived from an EMBL/GenBank/DDBJ whole genome shotgun (WGS) entry which is preliminary data.</text>
</comment>
<dbReference type="Gene3D" id="3.40.50.1000">
    <property type="entry name" value="HAD superfamily/HAD-like"/>
    <property type="match status" value="1"/>
</dbReference>
<keyword evidence="5" id="KW-0597">Phosphoprotein</keyword>
<dbReference type="EMBL" id="JACCBJ010000001">
    <property type="protein sequence ID" value="NYD73157.1"/>
    <property type="molecule type" value="Genomic_DNA"/>
</dbReference>
<dbReference type="GO" id="GO:0005507">
    <property type="term" value="F:copper ion binding"/>
    <property type="evidence" value="ECO:0007669"/>
    <property type="project" value="TreeGrafter"/>
</dbReference>
<name>A0A852SWA8_9MICO</name>
<dbReference type="NCBIfam" id="TIGR01494">
    <property type="entry name" value="ATPase_P-type"/>
    <property type="match status" value="1"/>
</dbReference>
<dbReference type="Gene3D" id="2.70.150.10">
    <property type="entry name" value="Calcium-transporting ATPase, cytoplasmic transduction domain A"/>
    <property type="match status" value="1"/>
</dbReference>
<dbReference type="InterPro" id="IPR001757">
    <property type="entry name" value="P_typ_ATPase"/>
</dbReference>
<evidence type="ECO:0000256" key="12">
    <source>
        <dbReference type="ARBA" id="ARBA00022989"/>
    </source>
</evidence>
<evidence type="ECO:0000256" key="14">
    <source>
        <dbReference type="ARBA" id="ARBA00023136"/>
    </source>
</evidence>